<dbReference type="Proteomes" id="UP001153076">
    <property type="component" value="Unassembled WGS sequence"/>
</dbReference>
<protein>
    <submittedName>
        <fullName evidence="1">Uncharacterized protein</fullName>
    </submittedName>
</protein>
<evidence type="ECO:0000313" key="2">
    <source>
        <dbReference type="Proteomes" id="UP001153076"/>
    </source>
</evidence>
<organism evidence="1 2">
    <name type="scientific">Carnegiea gigantea</name>
    <dbReference type="NCBI Taxonomy" id="171969"/>
    <lineage>
        <taxon>Eukaryota</taxon>
        <taxon>Viridiplantae</taxon>
        <taxon>Streptophyta</taxon>
        <taxon>Embryophyta</taxon>
        <taxon>Tracheophyta</taxon>
        <taxon>Spermatophyta</taxon>
        <taxon>Magnoliopsida</taxon>
        <taxon>eudicotyledons</taxon>
        <taxon>Gunneridae</taxon>
        <taxon>Pentapetalae</taxon>
        <taxon>Caryophyllales</taxon>
        <taxon>Cactineae</taxon>
        <taxon>Cactaceae</taxon>
        <taxon>Cactoideae</taxon>
        <taxon>Echinocereeae</taxon>
        <taxon>Carnegiea</taxon>
    </lineage>
</organism>
<name>A0A9Q1QRH5_9CARY</name>
<sequence length="154" mass="16697">MVVGIVVGMFGKGGIVAVGKEGMFGKDGIWAEWAKGWWAVVAGQPEAGNGGILVGSVGTEGPVCNRWRAARVMLILDIDMAMIGKSMNTNLVAAILWSRRDVVGQNVATQQQGLAHLPGDWTLETFPKWVIQETLGKHEDCRKEKRVKKKKAVV</sequence>
<dbReference type="EMBL" id="JAKOGI010000007">
    <property type="protein sequence ID" value="KAJ8451872.1"/>
    <property type="molecule type" value="Genomic_DNA"/>
</dbReference>
<evidence type="ECO:0000313" key="1">
    <source>
        <dbReference type="EMBL" id="KAJ8451872.1"/>
    </source>
</evidence>
<keyword evidence="2" id="KW-1185">Reference proteome</keyword>
<dbReference type="AlphaFoldDB" id="A0A9Q1QRH5"/>
<reference evidence="1" key="1">
    <citation type="submission" date="2022-04" db="EMBL/GenBank/DDBJ databases">
        <title>Carnegiea gigantea Genome sequencing and assembly v2.</title>
        <authorList>
            <person name="Copetti D."/>
            <person name="Sanderson M.J."/>
            <person name="Burquez A."/>
            <person name="Wojciechowski M.F."/>
        </authorList>
    </citation>
    <scope>NUCLEOTIDE SEQUENCE</scope>
    <source>
        <strain evidence="1">SGP5-SGP5p</strain>
        <tissue evidence="1">Aerial part</tissue>
    </source>
</reference>
<proteinExistence type="predicted"/>
<accession>A0A9Q1QRH5</accession>
<gene>
    <name evidence="1" type="ORF">Cgig2_007355</name>
</gene>
<comment type="caution">
    <text evidence="1">The sequence shown here is derived from an EMBL/GenBank/DDBJ whole genome shotgun (WGS) entry which is preliminary data.</text>
</comment>